<feature type="region of interest" description="Disordered" evidence="1">
    <location>
        <begin position="89"/>
        <end position="144"/>
    </location>
</feature>
<proteinExistence type="predicted"/>
<gene>
    <name evidence="2" type="ORF">CPT34_23865</name>
</gene>
<dbReference type="Proteomes" id="UP000218807">
    <property type="component" value="Unassembled WGS sequence"/>
</dbReference>
<feature type="compositionally biased region" description="Basic residues" evidence="1">
    <location>
        <begin position="108"/>
        <end position="117"/>
    </location>
</feature>
<comment type="caution">
    <text evidence="2">The sequence shown here is derived from an EMBL/GenBank/DDBJ whole genome shotgun (WGS) entry which is preliminary data.</text>
</comment>
<evidence type="ECO:0000313" key="2">
    <source>
        <dbReference type="EMBL" id="PCK78553.1"/>
    </source>
</evidence>
<protein>
    <submittedName>
        <fullName evidence="2">Uncharacterized protein</fullName>
    </submittedName>
</protein>
<organism evidence="2 3">
    <name type="scientific">Rhizobium sophoriradicis</name>
    <dbReference type="NCBI Taxonomy" id="1535245"/>
    <lineage>
        <taxon>Bacteria</taxon>
        <taxon>Pseudomonadati</taxon>
        <taxon>Pseudomonadota</taxon>
        <taxon>Alphaproteobacteria</taxon>
        <taxon>Hyphomicrobiales</taxon>
        <taxon>Rhizobiaceae</taxon>
        <taxon>Rhizobium/Agrobacterium group</taxon>
        <taxon>Rhizobium</taxon>
    </lineage>
</organism>
<accession>A0A2A5KNG2</accession>
<dbReference type="EMBL" id="NXDM01000026">
    <property type="protein sequence ID" value="PCK78553.1"/>
    <property type="molecule type" value="Genomic_DNA"/>
</dbReference>
<sequence length="144" mass="15806">MRKESTSNSIEQQARAAISAAHLLHPAKHFSHPRDVLTATDISNDEKRAILASWASDIFAIESIPALRLYPGAERAVSYDEILEALKTLDKGDQQSGEQGSSAPSGARRARRHRLAARRLPGLGFCSYSRGGRRYQPFESCPSS</sequence>
<name>A0A2A5KNG2_9HYPH</name>
<dbReference type="AlphaFoldDB" id="A0A2A5KNG2"/>
<dbReference type="RefSeq" id="WP_096764222.1">
    <property type="nucleotide sequence ID" value="NZ_NXDM01000026.1"/>
</dbReference>
<evidence type="ECO:0000256" key="1">
    <source>
        <dbReference type="SAM" id="MobiDB-lite"/>
    </source>
</evidence>
<keyword evidence="3" id="KW-1185">Reference proteome</keyword>
<evidence type="ECO:0000313" key="3">
    <source>
        <dbReference type="Proteomes" id="UP000218807"/>
    </source>
</evidence>
<reference evidence="2 3" key="1">
    <citation type="submission" date="2017-09" db="EMBL/GenBank/DDBJ databases">
        <title>Comparative genomics of rhizobia isolated from Phaseolus vulgaris in China.</title>
        <authorList>
            <person name="Tong W."/>
        </authorList>
    </citation>
    <scope>NUCLEOTIDE SEQUENCE [LARGE SCALE GENOMIC DNA]</scope>
    <source>
        <strain evidence="2 3">L101</strain>
    </source>
</reference>